<feature type="compositionally biased region" description="Basic and acidic residues" evidence="6">
    <location>
        <begin position="134"/>
        <end position="150"/>
    </location>
</feature>
<feature type="compositionally biased region" description="Acidic residues" evidence="6">
    <location>
        <begin position="115"/>
        <end position="133"/>
    </location>
</feature>
<keyword evidence="4" id="KW-0804">Transcription</keyword>
<dbReference type="InParanoid" id="A0A165F0V7"/>
<feature type="region of interest" description="Disordered" evidence="6">
    <location>
        <begin position="486"/>
        <end position="516"/>
    </location>
</feature>
<dbReference type="InterPro" id="IPR013907">
    <property type="entry name" value="Sds3"/>
</dbReference>
<reference evidence="7 8" key="1">
    <citation type="journal article" date="2016" name="Mol. Biol. Evol.">
        <title>Comparative Genomics of Early-Diverging Mushroom-Forming Fungi Provides Insights into the Origins of Lignocellulose Decay Capabilities.</title>
        <authorList>
            <person name="Nagy L.G."/>
            <person name="Riley R."/>
            <person name="Tritt A."/>
            <person name="Adam C."/>
            <person name="Daum C."/>
            <person name="Floudas D."/>
            <person name="Sun H."/>
            <person name="Yadav J.S."/>
            <person name="Pangilinan J."/>
            <person name="Larsson K.H."/>
            <person name="Matsuura K."/>
            <person name="Barry K."/>
            <person name="Labutti K."/>
            <person name="Kuo R."/>
            <person name="Ohm R.A."/>
            <person name="Bhattacharya S.S."/>
            <person name="Shirouzu T."/>
            <person name="Yoshinaga Y."/>
            <person name="Martin F.M."/>
            <person name="Grigoriev I.V."/>
            <person name="Hibbett D.S."/>
        </authorList>
    </citation>
    <scope>NUCLEOTIDE SEQUENCE [LARGE SCALE GENOMIC DNA]</scope>
    <source>
        <strain evidence="7 8">93-53</strain>
    </source>
</reference>
<dbReference type="GO" id="GO:0010468">
    <property type="term" value="P:regulation of gene expression"/>
    <property type="evidence" value="ECO:0007669"/>
    <property type="project" value="UniProtKB-ARBA"/>
</dbReference>
<feature type="compositionally biased region" description="Basic and acidic residues" evidence="6">
    <location>
        <begin position="767"/>
        <end position="790"/>
    </location>
</feature>
<organism evidence="7 8">
    <name type="scientific">Laetiporus sulphureus 93-53</name>
    <dbReference type="NCBI Taxonomy" id="1314785"/>
    <lineage>
        <taxon>Eukaryota</taxon>
        <taxon>Fungi</taxon>
        <taxon>Dikarya</taxon>
        <taxon>Basidiomycota</taxon>
        <taxon>Agaricomycotina</taxon>
        <taxon>Agaricomycetes</taxon>
        <taxon>Polyporales</taxon>
        <taxon>Laetiporus</taxon>
    </lineage>
</organism>
<dbReference type="RefSeq" id="XP_040765869.1">
    <property type="nucleotide sequence ID" value="XM_040908551.1"/>
</dbReference>
<gene>
    <name evidence="7" type="ORF">LAESUDRAFT_724131</name>
</gene>
<feature type="compositionally biased region" description="Basic residues" evidence="6">
    <location>
        <begin position="828"/>
        <end position="845"/>
    </location>
</feature>
<feature type="compositionally biased region" description="Low complexity" evidence="6">
    <location>
        <begin position="1157"/>
        <end position="1177"/>
    </location>
</feature>
<feature type="region of interest" description="Disordered" evidence="6">
    <location>
        <begin position="945"/>
        <end position="1019"/>
    </location>
</feature>
<dbReference type="STRING" id="1314785.A0A165F0V7"/>
<feature type="region of interest" description="Disordered" evidence="6">
    <location>
        <begin position="1"/>
        <end position="261"/>
    </location>
</feature>
<feature type="compositionally biased region" description="Polar residues" evidence="6">
    <location>
        <begin position="1098"/>
        <end position="1115"/>
    </location>
</feature>
<evidence type="ECO:0000256" key="3">
    <source>
        <dbReference type="ARBA" id="ARBA00023015"/>
    </source>
</evidence>
<feature type="compositionally biased region" description="Low complexity" evidence="6">
    <location>
        <begin position="1"/>
        <end position="12"/>
    </location>
</feature>
<feature type="compositionally biased region" description="Polar residues" evidence="6">
    <location>
        <begin position="1036"/>
        <end position="1045"/>
    </location>
</feature>
<dbReference type="PANTHER" id="PTHR21964">
    <property type="entry name" value="BREAST CANCER METASTASIS-SUPPRESSOR 1"/>
    <property type="match status" value="1"/>
</dbReference>
<proteinExistence type="predicted"/>
<dbReference type="Proteomes" id="UP000076871">
    <property type="component" value="Unassembled WGS sequence"/>
</dbReference>
<evidence type="ECO:0000256" key="5">
    <source>
        <dbReference type="ARBA" id="ARBA00023242"/>
    </source>
</evidence>
<dbReference type="SMART" id="SM01401">
    <property type="entry name" value="Sds3"/>
    <property type="match status" value="1"/>
</dbReference>
<feature type="region of interest" description="Disordered" evidence="6">
    <location>
        <begin position="759"/>
        <end position="790"/>
    </location>
</feature>
<evidence type="ECO:0000256" key="2">
    <source>
        <dbReference type="ARBA" id="ARBA00022491"/>
    </source>
</evidence>
<name>A0A165F0V7_9APHY</name>
<feature type="compositionally biased region" description="Acidic residues" evidence="6">
    <location>
        <begin position="193"/>
        <end position="224"/>
    </location>
</feature>
<dbReference type="AlphaFoldDB" id="A0A165F0V7"/>
<dbReference type="Pfam" id="PF08598">
    <property type="entry name" value="Sds3"/>
    <property type="match status" value="1"/>
</dbReference>
<evidence type="ECO:0000256" key="1">
    <source>
        <dbReference type="ARBA" id="ARBA00004123"/>
    </source>
</evidence>
<evidence type="ECO:0000256" key="4">
    <source>
        <dbReference type="ARBA" id="ARBA00023163"/>
    </source>
</evidence>
<feature type="compositionally biased region" description="Low complexity" evidence="6">
    <location>
        <begin position="983"/>
        <end position="1002"/>
    </location>
</feature>
<evidence type="ECO:0000313" key="7">
    <source>
        <dbReference type="EMBL" id="KZT08129.1"/>
    </source>
</evidence>
<feature type="compositionally biased region" description="Polar residues" evidence="6">
    <location>
        <begin position="181"/>
        <end position="192"/>
    </location>
</feature>
<dbReference type="GO" id="GO:0005654">
    <property type="term" value="C:nucleoplasm"/>
    <property type="evidence" value="ECO:0007669"/>
    <property type="project" value="UniProtKB-ARBA"/>
</dbReference>
<feature type="compositionally biased region" description="Polar residues" evidence="6">
    <location>
        <begin position="847"/>
        <end position="872"/>
    </location>
</feature>
<keyword evidence="2" id="KW-0678">Repressor</keyword>
<feature type="region of interest" description="Disordered" evidence="6">
    <location>
        <begin position="280"/>
        <end position="340"/>
    </location>
</feature>
<comment type="subcellular location">
    <subcellularLocation>
        <location evidence="1">Nucleus</location>
    </subcellularLocation>
</comment>
<feature type="region of interest" description="Disordered" evidence="6">
    <location>
        <begin position="1036"/>
        <end position="1209"/>
    </location>
</feature>
<sequence length="1209" mass="129448">MTGSTVSLEPLSSPSPSPPPADVSHSAPNSNNSGAGLDSGSELSELTEEEQEERGEDRNEDNKKADWRARSVRVVKEEEEEEQSGPAKAMEEEEDEDQDGQDDMDPPTAAADAQSDNDGEDEPDDDDDDDDEEAPGHASDDDAPRVRDPDDAADENEFGAEEEDEDEDEQEQAPPSGVPSRVTSNKGGTSPDLTDDDNAEDEDAEDEAADDEAPAADVVGDDDANMSVAVRPPTPLDDDGPALDDRATPMDIEETSADSLLMPTITAPSSIMAGSTVVEPLLPSSSSSSASSAASSRSATPEPASELDAAAKKTGGRRNRKGKTRTRGGRKAKADAAADLDADAEQAAIADIDEIEAVDAEEADLGTPELELESDLQPAHRAEALDVLAQIELKFALLRERLYVEKMEDLAWEEGLVADGTHPEMLHLQAELSKRRDKRIELASQRRDYEIANVTKRRKLDENAVWSWWKCARDDLQTDMISETNRKRRKLERERRALERPLPERPIPPPPQDIRSPPTLHDIVKAYPFGSSASGAQSLRNRGRSGPAILAYPQLTTLAPNDVGRDLEFLYQHRRVAAGFDPHRPAMMNSGFGGPMPPHGYEYSVNMAILDGPGTGGRFGLGPPQFPHYSQIPNGQPMMQGFPGQVPRLPHHHSAPAGSLPSFHPSSQIPVEPEMPPLHHLDAGPGPHMQQYVNVGGMPGNLMRRSISPVPVQTLNGAGPGVPMTIGALPLPPGFAGSKTNGWSGAGPLGLSALYGKEIRQQNSMSDGREREKERYPEGQIPQDREREMEREQGRELHMQMIQQRHVNHQHTHQHVHTAPGQAAHLHLGPHHHHYHHHHVHHHHLPQQANGQGQPMSAISSNVAAGPSTASSRIPREAEPRRPHSGTPNDISELTAGPSKQVMASPRLSPDVPRDRGRPPVVPPVGPHERLMTPFVMTPTQAMQSAFSGSPRNGHISLAAPASAGHSRRSSWSAPEGHNVPRPASAASTGHAAPANAANRPLTTRRPRTPSNNVVSSWAKSPRAIPMEIGVSTSIHANGLPQSGRMSPPGVNSAFPGALRSPVRPIPQLPLATQLPPPPSLTPSTRSPIRPASPPVPNNESPNLKTLERTSSPGKQNKLPLRPAGMASPEQQVGGSGISRPPPAISPTANVVNIRTSSPVSLFPPSSTSSSAPVTASQPHPPRIANGAMAESHLGGPTPKAVPVDGSTS</sequence>
<dbReference type="GeneID" id="63825580"/>
<protein>
    <recommendedName>
        <fullName evidence="9">Sds3-like-domain-containing protein</fullName>
    </recommendedName>
</protein>
<feature type="compositionally biased region" description="Polar residues" evidence="6">
    <location>
        <begin position="1147"/>
        <end position="1156"/>
    </location>
</feature>
<feature type="compositionally biased region" description="Acidic residues" evidence="6">
    <location>
        <begin position="45"/>
        <end position="54"/>
    </location>
</feature>
<accession>A0A165F0V7</accession>
<dbReference type="OrthoDB" id="20886at2759"/>
<feature type="region of interest" description="Disordered" evidence="6">
    <location>
        <begin position="809"/>
        <end position="931"/>
    </location>
</feature>
<keyword evidence="5" id="KW-0539">Nucleus</keyword>
<feature type="compositionally biased region" description="Acidic residues" evidence="6">
    <location>
        <begin position="151"/>
        <end position="171"/>
    </location>
</feature>
<keyword evidence="8" id="KW-1185">Reference proteome</keyword>
<evidence type="ECO:0000313" key="8">
    <source>
        <dbReference type="Proteomes" id="UP000076871"/>
    </source>
</evidence>
<feature type="compositionally biased region" description="Basic and acidic residues" evidence="6">
    <location>
        <begin position="55"/>
        <end position="69"/>
    </location>
</feature>
<feature type="compositionally biased region" description="Basic residues" evidence="6">
    <location>
        <begin position="314"/>
        <end position="331"/>
    </location>
</feature>
<feature type="compositionally biased region" description="Acidic residues" evidence="6">
    <location>
        <begin position="91"/>
        <end position="105"/>
    </location>
</feature>
<feature type="region of interest" description="Disordered" evidence="6">
    <location>
        <begin position="647"/>
        <end position="691"/>
    </location>
</feature>
<keyword evidence="3" id="KW-0805">Transcription regulation</keyword>
<evidence type="ECO:0000256" key="6">
    <source>
        <dbReference type="SAM" id="MobiDB-lite"/>
    </source>
</evidence>
<feature type="compositionally biased region" description="Low complexity" evidence="6">
    <location>
        <begin position="284"/>
        <end position="299"/>
    </location>
</feature>
<evidence type="ECO:0008006" key="9">
    <source>
        <dbReference type="Google" id="ProtNLM"/>
    </source>
</evidence>
<dbReference type="EMBL" id="KV427616">
    <property type="protein sequence ID" value="KZT08129.1"/>
    <property type="molecule type" value="Genomic_DNA"/>
</dbReference>
<feature type="compositionally biased region" description="Basic and acidic residues" evidence="6">
    <location>
        <begin position="491"/>
        <end position="503"/>
    </location>
</feature>